<dbReference type="PANTHER" id="PTHR45626">
    <property type="entry name" value="TRANSCRIPTION TERMINATION FACTOR 2-RELATED"/>
    <property type="match status" value="1"/>
</dbReference>
<dbReference type="PROSITE" id="PS51194">
    <property type="entry name" value="HELICASE_CTER"/>
    <property type="match status" value="1"/>
</dbReference>
<dbReference type="CDD" id="cd18008">
    <property type="entry name" value="DEXDc_SHPRH-like"/>
    <property type="match status" value="1"/>
</dbReference>
<dbReference type="SUPFAM" id="SSF52540">
    <property type="entry name" value="P-loop containing nucleoside triphosphate hydrolases"/>
    <property type="match status" value="2"/>
</dbReference>
<dbReference type="CDD" id="cd18793">
    <property type="entry name" value="SF2_C_SNF"/>
    <property type="match status" value="1"/>
</dbReference>
<evidence type="ECO:0000256" key="2">
    <source>
        <dbReference type="ARBA" id="ARBA00022801"/>
    </source>
</evidence>
<keyword evidence="2" id="KW-0378">Hydrolase</keyword>
<dbReference type="InterPro" id="IPR001650">
    <property type="entry name" value="Helicase_C-like"/>
</dbReference>
<dbReference type="InterPro" id="IPR000330">
    <property type="entry name" value="SNF2_N"/>
</dbReference>
<evidence type="ECO:0000313" key="8">
    <source>
        <dbReference type="Proteomes" id="UP001396898"/>
    </source>
</evidence>
<protein>
    <submittedName>
        <fullName evidence="7">Uncharacterized protein</fullName>
    </submittedName>
</protein>
<organism evidence="7 8">
    <name type="scientific">Apiospora marii</name>
    <dbReference type="NCBI Taxonomy" id="335849"/>
    <lineage>
        <taxon>Eukaryota</taxon>
        <taxon>Fungi</taxon>
        <taxon>Dikarya</taxon>
        <taxon>Ascomycota</taxon>
        <taxon>Pezizomycotina</taxon>
        <taxon>Sordariomycetes</taxon>
        <taxon>Xylariomycetidae</taxon>
        <taxon>Amphisphaeriales</taxon>
        <taxon>Apiosporaceae</taxon>
        <taxon>Apiospora</taxon>
    </lineage>
</organism>
<dbReference type="Gene3D" id="3.40.50.10810">
    <property type="entry name" value="Tandem AAA-ATPase domain"/>
    <property type="match status" value="1"/>
</dbReference>
<proteinExistence type="predicted"/>
<dbReference type="InterPro" id="IPR050628">
    <property type="entry name" value="SNF2_RAD54_helicase_TF"/>
</dbReference>
<evidence type="ECO:0000256" key="4">
    <source>
        <dbReference type="SAM" id="MobiDB-lite"/>
    </source>
</evidence>
<evidence type="ECO:0000259" key="6">
    <source>
        <dbReference type="PROSITE" id="PS51194"/>
    </source>
</evidence>
<keyword evidence="8" id="KW-1185">Reference proteome</keyword>
<dbReference type="Pfam" id="PF00176">
    <property type="entry name" value="SNF2-rel_dom"/>
    <property type="match status" value="1"/>
</dbReference>
<evidence type="ECO:0000256" key="1">
    <source>
        <dbReference type="ARBA" id="ARBA00022741"/>
    </source>
</evidence>
<reference evidence="7 8" key="1">
    <citation type="submission" date="2023-01" db="EMBL/GenBank/DDBJ databases">
        <title>Analysis of 21 Apiospora genomes using comparative genomics revels a genus with tremendous synthesis potential of carbohydrate active enzymes and secondary metabolites.</title>
        <authorList>
            <person name="Sorensen T."/>
        </authorList>
    </citation>
    <scope>NUCLEOTIDE SEQUENCE [LARGE SCALE GENOMIC DNA]</scope>
    <source>
        <strain evidence="7 8">CBS 20057</strain>
    </source>
</reference>
<evidence type="ECO:0000313" key="7">
    <source>
        <dbReference type="EMBL" id="KAK8022947.1"/>
    </source>
</evidence>
<dbReference type="Proteomes" id="UP001396898">
    <property type="component" value="Unassembled WGS sequence"/>
</dbReference>
<dbReference type="SMART" id="SM00487">
    <property type="entry name" value="DEXDc"/>
    <property type="match status" value="1"/>
</dbReference>
<dbReference type="InterPro" id="IPR049730">
    <property type="entry name" value="SNF2/RAD54-like_C"/>
</dbReference>
<feature type="compositionally biased region" description="Basic and acidic residues" evidence="4">
    <location>
        <begin position="1"/>
        <end position="10"/>
    </location>
</feature>
<feature type="region of interest" description="Disordered" evidence="4">
    <location>
        <begin position="1"/>
        <end position="40"/>
    </location>
</feature>
<keyword evidence="3" id="KW-0067">ATP-binding</keyword>
<dbReference type="InterPro" id="IPR027417">
    <property type="entry name" value="P-loop_NTPase"/>
</dbReference>
<feature type="domain" description="Helicase ATP-binding" evidence="5">
    <location>
        <begin position="53"/>
        <end position="235"/>
    </location>
</feature>
<gene>
    <name evidence="7" type="ORF">PG991_006828</name>
</gene>
<dbReference type="EMBL" id="JAQQWI010000009">
    <property type="protein sequence ID" value="KAK8022947.1"/>
    <property type="molecule type" value="Genomic_DNA"/>
</dbReference>
<keyword evidence="1" id="KW-0547">Nucleotide-binding</keyword>
<evidence type="ECO:0000256" key="3">
    <source>
        <dbReference type="ARBA" id="ARBA00022840"/>
    </source>
</evidence>
<feature type="domain" description="Helicase C-terminal" evidence="6">
    <location>
        <begin position="395"/>
        <end position="557"/>
    </location>
</feature>
<dbReference type="PROSITE" id="PS51192">
    <property type="entry name" value="HELICASE_ATP_BIND_1"/>
    <property type="match status" value="1"/>
</dbReference>
<dbReference type="PANTHER" id="PTHR45626:SF16">
    <property type="entry name" value="ATP-DEPENDENT HELICASE ULS1"/>
    <property type="match status" value="1"/>
</dbReference>
<accession>A0ABR1RYD9</accession>
<dbReference type="Gene3D" id="3.40.50.300">
    <property type="entry name" value="P-loop containing nucleotide triphosphate hydrolases"/>
    <property type="match status" value="1"/>
</dbReference>
<evidence type="ECO:0000259" key="5">
    <source>
        <dbReference type="PROSITE" id="PS51192"/>
    </source>
</evidence>
<dbReference type="SMART" id="SM00490">
    <property type="entry name" value="HELICc"/>
    <property type="match status" value="1"/>
</dbReference>
<sequence length="570" mass="64702">MSSSDLKRPPSPDPADDQTHGSRRPRSEPGADTPPGMSVKLMPHQRLGLEWLMKREDAYSGSILADDVGLGKTIQTLALILARPAAAKTKNKTTLLVVPLCLLDQWEKELKDKVKPGELRAKIYHSGEARKAVQDWRREPYDVVITTYDMLKYELLNKSRPAAAGSRARNLNLLAPDTHFHRVVLDEAQLIKGLDTKRSRAVMELRTDFRLCLTGTPIMNTVDELYPLLRFLRIERYENQSIFDREIGVPLGRLLDTEGKSAPQVRRYGTSRIRRSINTSTKAALDTVRELLKRIMLRRMKGDKINGQVIVDLPMRIDVYMPVKFSAAERDLYNRLENARGGKTNNFTKRVRLRQMCLHPELVPAELLTGPLAEAYLEGQTESPRQIGGSLSSAKVDAALELLQSIWLKDKTAKIIVFSGFTAFLSKFKALIEETKFSKTNRDFRLGQYNGKMKTQRDDALKDFKRRDAVLLMSTQAGGMGLNIQWATHLIFMEPEYNPYMEDQAIGRAHRVGQTRTVTVYRLFVESTVEESTVEDKIREKQQNKRDLVRLVLGGKEALSDNDSDKVTSF</sequence>
<dbReference type="InterPro" id="IPR014001">
    <property type="entry name" value="Helicase_ATP-bd"/>
</dbReference>
<name>A0ABR1RYD9_9PEZI</name>
<dbReference type="Pfam" id="PF00271">
    <property type="entry name" value="Helicase_C"/>
    <property type="match status" value="1"/>
</dbReference>
<feature type="compositionally biased region" description="Basic and acidic residues" evidence="4">
    <location>
        <begin position="17"/>
        <end position="29"/>
    </location>
</feature>
<dbReference type="InterPro" id="IPR038718">
    <property type="entry name" value="SNF2-like_sf"/>
</dbReference>
<comment type="caution">
    <text evidence="7">The sequence shown here is derived from an EMBL/GenBank/DDBJ whole genome shotgun (WGS) entry which is preliminary data.</text>
</comment>